<proteinExistence type="predicted"/>
<feature type="compositionally biased region" description="Polar residues" evidence="1">
    <location>
        <begin position="61"/>
        <end position="71"/>
    </location>
</feature>
<reference evidence="2 3" key="1">
    <citation type="submission" date="2020-04" db="EMBL/GenBank/DDBJ databases">
        <authorList>
            <person name="Laetsch R D."/>
            <person name="Stevens L."/>
            <person name="Kumar S."/>
            <person name="Blaxter L. M."/>
        </authorList>
    </citation>
    <scope>NUCLEOTIDE SEQUENCE [LARGE SCALE GENOMIC DNA]</scope>
</reference>
<organism evidence="2 3">
    <name type="scientific">Caenorhabditis bovis</name>
    <dbReference type="NCBI Taxonomy" id="2654633"/>
    <lineage>
        <taxon>Eukaryota</taxon>
        <taxon>Metazoa</taxon>
        <taxon>Ecdysozoa</taxon>
        <taxon>Nematoda</taxon>
        <taxon>Chromadorea</taxon>
        <taxon>Rhabditida</taxon>
        <taxon>Rhabditina</taxon>
        <taxon>Rhabditomorpha</taxon>
        <taxon>Rhabditoidea</taxon>
        <taxon>Rhabditidae</taxon>
        <taxon>Peloderinae</taxon>
        <taxon>Caenorhabditis</taxon>
    </lineage>
</organism>
<name>A0A8S1EGX4_9PELO</name>
<keyword evidence="3" id="KW-1185">Reference proteome</keyword>
<accession>A0A8S1EGX4</accession>
<feature type="compositionally biased region" description="Polar residues" evidence="1">
    <location>
        <begin position="85"/>
        <end position="95"/>
    </location>
</feature>
<evidence type="ECO:0000256" key="1">
    <source>
        <dbReference type="SAM" id="MobiDB-lite"/>
    </source>
</evidence>
<feature type="compositionally biased region" description="Basic and acidic residues" evidence="1">
    <location>
        <begin position="213"/>
        <end position="226"/>
    </location>
</feature>
<feature type="region of interest" description="Disordered" evidence="1">
    <location>
        <begin position="56"/>
        <end position="108"/>
    </location>
</feature>
<dbReference type="AlphaFoldDB" id="A0A8S1EGX4"/>
<evidence type="ECO:0000313" key="3">
    <source>
        <dbReference type="Proteomes" id="UP000494206"/>
    </source>
</evidence>
<dbReference type="EMBL" id="CADEPM010000002">
    <property type="protein sequence ID" value="CAB3399376.1"/>
    <property type="molecule type" value="Genomic_DNA"/>
</dbReference>
<feature type="compositionally biased region" description="Low complexity" evidence="1">
    <location>
        <begin position="96"/>
        <end position="108"/>
    </location>
</feature>
<comment type="caution">
    <text evidence="2">The sequence shown here is derived from an EMBL/GenBank/DDBJ whole genome shotgun (WGS) entry which is preliminary data.</text>
</comment>
<feature type="compositionally biased region" description="Low complexity" evidence="1">
    <location>
        <begin position="227"/>
        <end position="242"/>
    </location>
</feature>
<feature type="region of interest" description="Disordered" evidence="1">
    <location>
        <begin position="213"/>
        <end position="242"/>
    </location>
</feature>
<sequence>MAARALAINAARSTIMTTNRHVTSTISSESDIANSASRAIVTTSAKRRGRPPMCTLPNVDDSGSQTTVTTSAKRRGRPPIRTNPIVGNSASSTAVTTPMRTRGRTPIRTTPYDDKFCYDSTMKSHIRSNLYVVSERHVPQIGTSHKIWHLQNDYDNDLCRIREVNPAIQEDEELIEDVLSGVRNPNSQGASSEIERFVFESFYVNNKISEEDKARYREARRRREAENNANDNSNDSDSVQSL</sequence>
<evidence type="ECO:0000313" key="2">
    <source>
        <dbReference type="EMBL" id="CAB3399376.1"/>
    </source>
</evidence>
<dbReference type="Proteomes" id="UP000494206">
    <property type="component" value="Unassembled WGS sequence"/>
</dbReference>
<gene>
    <name evidence="2" type="ORF">CBOVIS_LOCUS2508</name>
</gene>
<protein>
    <submittedName>
        <fullName evidence="2">Uncharacterized protein</fullName>
    </submittedName>
</protein>